<feature type="transmembrane region" description="Helical" evidence="1">
    <location>
        <begin position="499"/>
        <end position="518"/>
    </location>
</feature>
<dbReference type="EMBL" id="CP003355">
    <property type="protein sequence ID" value="AHD04120.1"/>
    <property type="molecule type" value="Genomic_DNA"/>
</dbReference>
<feature type="transmembrane region" description="Helical" evidence="1">
    <location>
        <begin position="146"/>
        <end position="165"/>
    </location>
</feature>
<gene>
    <name evidence="2" type="ORF">ERIC2_c02540</name>
</gene>
<keyword evidence="3" id="KW-1185">Reference proteome</keyword>
<feature type="transmembrane region" description="Helical" evidence="1">
    <location>
        <begin position="86"/>
        <end position="103"/>
    </location>
</feature>
<feature type="transmembrane region" description="Helical" evidence="1">
    <location>
        <begin position="423"/>
        <end position="446"/>
    </location>
</feature>
<dbReference type="KEGG" id="plv:ERIC2_c02540"/>
<dbReference type="PATRIC" id="fig|697284.3.peg.247"/>
<evidence type="ECO:0000313" key="2">
    <source>
        <dbReference type="EMBL" id="AHD04120.1"/>
    </source>
</evidence>
<reference evidence="2 3" key="1">
    <citation type="journal article" date="2014" name="PLoS ONE">
        <title>How to Kill the Honey Bee Larva: Genomic Potential and Virulence Mechanisms of Paenibacillus larvae.</title>
        <authorList>
            <person name="Djukic M."/>
            <person name="Brzuszkiewicz E."/>
            <person name="Funfhaus A."/>
            <person name="Voss J."/>
            <person name="Gollnow K."/>
            <person name="Poppinga L."/>
            <person name="Liesegang H."/>
            <person name="Garcia-Gonzalez E."/>
            <person name="Genersch E."/>
            <person name="Daniel R."/>
        </authorList>
    </citation>
    <scope>NUCLEOTIDE SEQUENCE [LARGE SCALE GENOMIC DNA]</scope>
    <source>
        <strain evidence="2 3">DSM 25430</strain>
    </source>
</reference>
<protein>
    <submittedName>
        <fullName evidence="2">Uncharacterized protein</fullName>
    </submittedName>
</protein>
<keyword evidence="1" id="KW-1133">Transmembrane helix</keyword>
<feature type="transmembrane region" description="Helical" evidence="1">
    <location>
        <begin position="210"/>
        <end position="234"/>
    </location>
</feature>
<dbReference type="AlphaFoldDB" id="V9W3B2"/>
<keyword evidence="1" id="KW-0812">Transmembrane</keyword>
<proteinExistence type="predicted"/>
<keyword evidence="1" id="KW-0472">Membrane</keyword>
<sequence>MADFLPFPKELVMKTIKHIGLLIGLQHLLHFRWLVSRILPNTVISLKRLLQIVAGAWVLVGLFTYFSCYALFLVLQNNRITVSLDLAAKMEFLFCLLFFSYLLTHSFQEVYIRAFSSQDYFLLRTRGQSPFAVQFAKLVDAFFLEVLLYGIPFQAGIIIAIIQAAGSYSPILWILLFWAIVLFALLCKMSLMVLLFAVNKPSFRIGSFSTRVIFFLFQLFIGAGISYAIIRYLNNRQFFSHWMQAFMEWKWDNGFLITGYVWVVLASLLLMPAVIAPVYVCNKSWDISRWNKEEQGKETNKRSFLTRFFMSPGIRSKTLNLIMKDLLLTTRGETISWEFIKKVWFSSSCMLGGFAAFSYHLTGKEQLSQGVLLLLVIISQMILAALATIAAGKVTSLDTERNWIILHFVRLENPYFLYRAKAILHFFFVFPIVCIHTFIILLFIPVSPLGSVYVLASAFCISLTLTLSFIVGSVCFPNFGWENKDQINTSLLGSISESVLFLFYDFINISFVGVKAALLYAEKISEQDFLISSLQCLLLTTAVWNVLLILILRTPVWKGWKIK</sequence>
<organism evidence="2 3">
    <name type="scientific">Paenibacillus larvae subsp. larvae DSM 25430</name>
    <dbReference type="NCBI Taxonomy" id="697284"/>
    <lineage>
        <taxon>Bacteria</taxon>
        <taxon>Bacillati</taxon>
        <taxon>Bacillota</taxon>
        <taxon>Bacilli</taxon>
        <taxon>Bacillales</taxon>
        <taxon>Paenibacillaceae</taxon>
        <taxon>Paenibacillus</taxon>
    </lineage>
</organism>
<name>V9W3B2_9BACL</name>
<dbReference type="HOGENOM" id="CLU_483819_0_0_9"/>
<feature type="transmembrane region" description="Helical" evidence="1">
    <location>
        <begin position="56"/>
        <end position="74"/>
    </location>
</feature>
<feature type="transmembrane region" description="Helical" evidence="1">
    <location>
        <begin position="530"/>
        <end position="552"/>
    </location>
</feature>
<dbReference type="Proteomes" id="UP000029431">
    <property type="component" value="Chromosome"/>
</dbReference>
<accession>V9W3B2</accession>
<evidence type="ECO:0000313" key="3">
    <source>
        <dbReference type="Proteomes" id="UP000029431"/>
    </source>
</evidence>
<feature type="transmembrane region" description="Helical" evidence="1">
    <location>
        <begin position="171"/>
        <end position="198"/>
    </location>
</feature>
<evidence type="ECO:0000256" key="1">
    <source>
        <dbReference type="SAM" id="Phobius"/>
    </source>
</evidence>
<feature type="transmembrane region" description="Helical" evidence="1">
    <location>
        <begin position="367"/>
        <end position="391"/>
    </location>
</feature>
<feature type="transmembrane region" description="Helical" evidence="1">
    <location>
        <begin position="452"/>
        <end position="479"/>
    </location>
</feature>
<feature type="transmembrane region" description="Helical" evidence="1">
    <location>
        <begin position="254"/>
        <end position="280"/>
    </location>
</feature>